<proteinExistence type="predicted"/>
<dbReference type="Proteomes" id="UP000007322">
    <property type="component" value="Chromosome 3"/>
</dbReference>
<dbReference type="HOGENOM" id="CLU_2723978_0_0_1"/>
<organism evidence="1 2">
    <name type="scientific">Thermothelomyces thermophilus (strain ATCC 42464 / BCRC 31852 / DSM 1799)</name>
    <name type="common">Sporotrichum thermophile</name>
    <dbReference type="NCBI Taxonomy" id="573729"/>
    <lineage>
        <taxon>Eukaryota</taxon>
        <taxon>Fungi</taxon>
        <taxon>Dikarya</taxon>
        <taxon>Ascomycota</taxon>
        <taxon>Pezizomycotina</taxon>
        <taxon>Sordariomycetes</taxon>
        <taxon>Sordariomycetidae</taxon>
        <taxon>Sordariales</taxon>
        <taxon>Chaetomiaceae</taxon>
        <taxon>Thermothelomyces</taxon>
    </lineage>
</organism>
<sequence length="72" mass="7377">MVTVPVEPVAVAYLVVVLLGPPMVVVRASVDVSVTVVHGLLSLLAVKPLDWGSAVTASLSVTVVRVTVTVTV</sequence>
<dbReference type="VEuPathDB" id="FungiDB:MYCTH_2305147"/>
<dbReference type="EMBL" id="CP003004">
    <property type="protein sequence ID" value="AEO58090.1"/>
    <property type="molecule type" value="Genomic_DNA"/>
</dbReference>
<evidence type="ECO:0000313" key="2">
    <source>
        <dbReference type="Proteomes" id="UP000007322"/>
    </source>
</evidence>
<evidence type="ECO:0000313" key="1">
    <source>
        <dbReference type="EMBL" id="AEO58090.1"/>
    </source>
</evidence>
<dbReference type="GeneID" id="11507961"/>
<dbReference type="AlphaFoldDB" id="G2QC61"/>
<dbReference type="InParanoid" id="G2QC61"/>
<name>G2QC61_THET4</name>
<keyword evidence="2" id="KW-1185">Reference proteome</keyword>
<accession>G2QC61</accession>
<protein>
    <submittedName>
        <fullName evidence="1">Uncharacterized protein</fullName>
    </submittedName>
</protein>
<reference evidence="1 2" key="1">
    <citation type="journal article" date="2011" name="Nat. Biotechnol.">
        <title>Comparative genomic analysis of the thermophilic biomass-degrading fungi Myceliophthora thermophila and Thielavia terrestris.</title>
        <authorList>
            <person name="Berka R.M."/>
            <person name="Grigoriev I.V."/>
            <person name="Otillar R."/>
            <person name="Salamov A."/>
            <person name="Grimwood J."/>
            <person name="Reid I."/>
            <person name="Ishmael N."/>
            <person name="John T."/>
            <person name="Darmond C."/>
            <person name="Moisan M.-C."/>
            <person name="Henrissat B."/>
            <person name="Coutinho P.M."/>
            <person name="Lombard V."/>
            <person name="Natvig D.O."/>
            <person name="Lindquist E."/>
            <person name="Schmutz J."/>
            <person name="Lucas S."/>
            <person name="Harris P."/>
            <person name="Powlowski J."/>
            <person name="Bellemare A."/>
            <person name="Taylor D."/>
            <person name="Butler G."/>
            <person name="de Vries R.P."/>
            <person name="Allijn I.E."/>
            <person name="van den Brink J."/>
            <person name="Ushinsky S."/>
            <person name="Storms R."/>
            <person name="Powell A.J."/>
            <person name="Paulsen I.T."/>
            <person name="Elbourne L.D.H."/>
            <person name="Baker S.E."/>
            <person name="Magnuson J."/>
            <person name="LaBoissiere S."/>
            <person name="Clutterbuck A.J."/>
            <person name="Martinez D."/>
            <person name="Wogulis M."/>
            <person name="de Leon A.L."/>
            <person name="Rey M.W."/>
            <person name="Tsang A."/>
        </authorList>
    </citation>
    <scope>NUCLEOTIDE SEQUENCE [LARGE SCALE GENOMIC DNA]</scope>
    <source>
        <strain evidence="2">ATCC 42464 / BCRC 31852 / DSM 1799</strain>
    </source>
</reference>
<gene>
    <name evidence="1" type="ORF">MYCTH_2305147</name>
</gene>
<dbReference type="KEGG" id="mtm:MYCTH_2305147"/>
<dbReference type="RefSeq" id="XP_003663335.1">
    <property type="nucleotide sequence ID" value="XM_003663287.1"/>
</dbReference>